<evidence type="ECO:0000256" key="1">
    <source>
        <dbReference type="SAM" id="Phobius"/>
    </source>
</evidence>
<keyword evidence="1" id="KW-0472">Membrane</keyword>
<organism evidence="2 3">
    <name type="scientific">Boudabousia tangfeifanii</name>
    <dbReference type="NCBI Taxonomy" id="1912795"/>
    <lineage>
        <taxon>Bacteria</taxon>
        <taxon>Bacillati</taxon>
        <taxon>Actinomycetota</taxon>
        <taxon>Actinomycetes</taxon>
        <taxon>Actinomycetales</taxon>
        <taxon>Actinomycetaceae</taxon>
        <taxon>Boudabousia</taxon>
    </lineage>
</organism>
<keyword evidence="3" id="KW-1185">Reference proteome</keyword>
<evidence type="ECO:0000313" key="3">
    <source>
        <dbReference type="Proteomes" id="UP000176288"/>
    </source>
</evidence>
<dbReference type="AlphaFoldDB" id="A0A1D9MIM0"/>
<dbReference type="STRING" id="1912795.BK816_01580"/>
<protein>
    <submittedName>
        <fullName evidence="2">Uncharacterized protein</fullName>
    </submittedName>
</protein>
<name>A0A1D9MIM0_9ACTO</name>
<dbReference type="RefSeq" id="WP_071163613.1">
    <property type="nucleotide sequence ID" value="NZ_CP017812.1"/>
</dbReference>
<dbReference type="Proteomes" id="UP000176288">
    <property type="component" value="Chromosome"/>
</dbReference>
<gene>
    <name evidence="2" type="ORF">BK816_01580</name>
</gene>
<dbReference type="OrthoDB" id="10007085at2"/>
<keyword evidence="1" id="KW-1133">Transmembrane helix</keyword>
<accession>A0A1D9MIM0</accession>
<keyword evidence="1" id="KW-0812">Transmembrane</keyword>
<sequence>MSKRKYNHKGQEKKSGSSMLRVALIAILLAVGVIVFSTHKDSWFGPKDKGIQPPITSSTDPFRQQFLNESLENLSQQEFYQETLRMAKLIAGGDFKTLQQEYLLEPQEAELLANDPRTRDFFSGYDLVEPSENSPIPEPYRMDIHSYYGKYSGLPRFHKTLHFEAKDISRKPMMVTLSLLRQGGKWKILSLGELNNLRVVLPYQVPKDLTMHVRAGDHAFSFPASRGMILGNSRRQSVTFWTLPETYDLSLSAADGLVEVPETGSFNWFEKTFTQWQPKLDYRPTPDFMDKFYEFINPRAVKFLADKYQRSGVKLVPVKATKKTLRIEQMSPRGDTWQVKGKVEVETNSGIDFYNFDEPFLQIDKNGVREVNGK</sequence>
<reference evidence="2 3" key="1">
    <citation type="submission" date="2016-10" db="EMBL/GenBank/DDBJ databases">
        <title>Actinomyces aegypiusis sp. nov., isolated from the Aegypius monachus in Qinghai Tibet Plateau China.</title>
        <authorList>
            <person name="Wang Y."/>
        </authorList>
    </citation>
    <scope>NUCLEOTIDE SEQUENCE [LARGE SCALE GENOMIC DNA]</scope>
    <source>
        <strain evidence="2 3">VUL4_3</strain>
    </source>
</reference>
<evidence type="ECO:0000313" key="2">
    <source>
        <dbReference type="EMBL" id="AOZ72147.1"/>
    </source>
</evidence>
<dbReference type="EMBL" id="CP017812">
    <property type="protein sequence ID" value="AOZ72147.1"/>
    <property type="molecule type" value="Genomic_DNA"/>
</dbReference>
<feature type="transmembrane region" description="Helical" evidence="1">
    <location>
        <begin position="20"/>
        <end position="39"/>
    </location>
</feature>
<proteinExistence type="predicted"/>
<dbReference type="KEGG" id="avu:BK816_01580"/>